<sequence length="84" mass="9685">MTRSVTLYGTSGCHLCEEARELIDRYAVYTALQVHEADVLEHFPDTPELQERIPFLESEQIGSRLFWPFDTADLHQWLQGGMST</sequence>
<dbReference type="SUPFAM" id="SSF52833">
    <property type="entry name" value="Thioredoxin-like"/>
    <property type="match status" value="1"/>
</dbReference>
<dbReference type="InterPro" id="IPR008554">
    <property type="entry name" value="Glutaredoxin-like"/>
</dbReference>
<proteinExistence type="predicted"/>
<dbReference type="EMBL" id="CP000544">
    <property type="protein sequence ID" value="ABM60905.1"/>
    <property type="molecule type" value="Genomic_DNA"/>
</dbReference>
<keyword evidence="2" id="KW-1185">Reference proteome</keyword>
<dbReference type="InterPro" id="IPR036249">
    <property type="entry name" value="Thioredoxin-like_sf"/>
</dbReference>
<dbReference type="Pfam" id="PF05768">
    <property type="entry name" value="Glrx-like"/>
    <property type="match status" value="1"/>
</dbReference>
<reference evidence="1 2" key="2">
    <citation type="journal article" date="2013" name="Stand. Genomic Sci.">
        <title>Complete genome sequence of Halorhodospira halophila SL1.</title>
        <authorList>
            <person name="Challacombe J.F."/>
            <person name="Majid S."/>
            <person name="Deole R."/>
            <person name="Brettin T.S."/>
            <person name="Bruce D."/>
            <person name="Delano S.F."/>
            <person name="Detter J.C."/>
            <person name="Gleasner C.D."/>
            <person name="Han C.S."/>
            <person name="Misra M."/>
            <person name="Reitenga K.G."/>
            <person name="Mikhailova N."/>
            <person name="Woyke T."/>
            <person name="Pitluck S."/>
            <person name="Nolan M."/>
            <person name="Land M.L."/>
            <person name="Saunders E."/>
            <person name="Tapia R."/>
            <person name="Lapidus A."/>
            <person name="Ivanova N."/>
            <person name="Hoff W.D."/>
        </authorList>
    </citation>
    <scope>NUCLEOTIDE SEQUENCE [LARGE SCALE GENOMIC DNA]</scope>
    <source>
        <strain evidence="2">DSM 244 / SL1</strain>
    </source>
</reference>
<dbReference type="KEGG" id="hha:Hhal_0111"/>
<dbReference type="HOGENOM" id="CLU_125054_4_2_6"/>
<organism evidence="1 2">
    <name type="scientific">Halorhodospira halophila (strain DSM 244 / SL1)</name>
    <name type="common">Ectothiorhodospira halophila (strain DSM 244 / SL1)</name>
    <dbReference type="NCBI Taxonomy" id="349124"/>
    <lineage>
        <taxon>Bacteria</taxon>
        <taxon>Pseudomonadati</taxon>
        <taxon>Pseudomonadota</taxon>
        <taxon>Gammaproteobacteria</taxon>
        <taxon>Chromatiales</taxon>
        <taxon>Ectothiorhodospiraceae</taxon>
        <taxon>Halorhodospira</taxon>
    </lineage>
</organism>
<reference evidence="2" key="1">
    <citation type="submission" date="2006-12" db="EMBL/GenBank/DDBJ databases">
        <title>Complete sequence of Halorhodospira halophila SL1.</title>
        <authorList>
            <consortium name="US DOE Joint Genome Institute"/>
            <person name="Copeland A."/>
            <person name="Lucas S."/>
            <person name="Lapidus A."/>
            <person name="Barry K."/>
            <person name="Detter J.C."/>
            <person name="Glavina del Rio T."/>
            <person name="Hammon N."/>
            <person name="Israni S."/>
            <person name="Dalin E."/>
            <person name="Tice H."/>
            <person name="Pitluck S."/>
            <person name="Saunders E."/>
            <person name="Brettin T."/>
            <person name="Bruce D."/>
            <person name="Han C."/>
            <person name="Tapia R."/>
            <person name="Schmutz J."/>
            <person name="Larimer F."/>
            <person name="Land M."/>
            <person name="Hauser L."/>
            <person name="Kyrpides N."/>
            <person name="Mikhailova N."/>
            <person name="Hoff W."/>
            <person name="Richardson P."/>
        </authorList>
    </citation>
    <scope>NUCLEOTIDE SEQUENCE [LARGE SCALE GENOMIC DNA]</scope>
    <source>
        <strain evidence="2">DSM 244 / SL1</strain>
    </source>
</reference>
<evidence type="ECO:0000313" key="1">
    <source>
        <dbReference type="EMBL" id="ABM60905.1"/>
    </source>
</evidence>
<dbReference type="OrthoDB" id="8537427at2"/>
<dbReference type="Gene3D" id="3.40.30.10">
    <property type="entry name" value="Glutaredoxin"/>
    <property type="match status" value="1"/>
</dbReference>
<dbReference type="STRING" id="349124.Hhal_0111"/>
<protein>
    <submittedName>
        <fullName evidence="1">Glutaredoxin 2</fullName>
    </submittedName>
</protein>
<gene>
    <name evidence="1" type="ordered locus">Hhal_0111</name>
</gene>
<dbReference type="RefSeq" id="WP_011812928.1">
    <property type="nucleotide sequence ID" value="NC_008789.1"/>
</dbReference>
<evidence type="ECO:0000313" key="2">
    <source>
        <dbReference type="Proteomes" id="UP000000647"/>
    </source>
</evidence>
<dbReference type="AlphaFoldDB" id="A1WT93"/>
<accession>A1WT93</accession>
<name>A1WT93_HALHL</name>
<dbReference type="Proteomes" id="UP000000647">
    <property type="component" value="Chromosome"/>
</dbReference>